<dbReference type="AlphaFoldDB" id="A0A7G1HSP6"/>
<dbReference type="InterPro" id="IPR025665">
    <property type="entry name" value="Beta-barrel_OMP_2"/>
</dbReference>
<feature type="signal peptide" evidence="1">
    <location>
        <begin position="1"/>
        <end position="22"/>
    </location>
</feature>
<proteinExistence type="predicted"/>
<evidence type="ECO:0000256" key="1">
    <source>
        <dbReference type="SAM" id="SignalP"/>
    </source>
</evidence>
<feature type="domain" description="Outer membrane protein beta-barrel" evidence="2">
    <location>
        <begin position="22"/>
        <end position="168"/>
    </location>
</feature>
<feature type="chain" id="PRO_5029003929" description="Outer membrane protein beta-barrel domain-containing protein" evidence="1">
    <location>
        <begin position="23"/>
        <end position="191"/>
    </location>
</feature>
<protein>
    <recommendedName>
        <fullName evidence="2">Outer membrane protein beta-barrel domain-containing protein</fullName>
    </recommendedName>
</protein>
<dbReference type="SUPFAM" id="SSF56925">
    <property type="entry name" value="OMPA-like"/>
    <property type="match status" value="1"/>
</dbReference>
<reference evidence="4" key="1">
    <citation type="submission" date="2020-07" db="EMBL/GenBank/DDBJ databases">
        <title>Complete genome sequencing of Coprobacter sp. strain 2CBH44.</title>
        <authorList>
            <person name="Sakamoto M."/>
            <person name="Murakami T."/>
            <person name="Mori H."/>
        </authorList>
    </citation>
    <scope>NUCLEOTIDE SEQUENCE [LARGE SCALE GENOMIC DNA]</scope>
    <source>
        <strain evidence="4">2CBH44</strain>
    </source>
</reference>
<dbReference type="RefSeq" id="WP_021931284.1">
    <property type="nucleotide sequence ID" value="NZ_AP023322.1"/>
</dbReference>
<accession>A0A7G1HSP6</accession>
<dbReference type="Proteomes" id="UP000594042">
    <property type="component" value="Chromosome"/>
</dbReference>
<organism evidence="3 4">
    <name type="scientific">Coprobacter secundus subsp. similis</name>
    <dbReference type="NCBI Taxonomy" id="2751153"/>
    <lineage>
        <taxon>Bacteria</taxon>
        <taxon>Pseudomonadati</taxon>
        <taxon>Bacteroidota</taxon>
        <taxon>Bacteroidia</taxon>
        <taxon>Bacteroidales</taxon>
        <taxon>Barnesiellaceae</taxon>
        <taxon>Coprobacter</taxon>
    </lineage>
</organism>
<evidence type="ECO:0000259" key="2">
    <source>
        <dbReference type="Pfam" id="PF13568"/>
    </source>
</evidence>
<name>A0A7G1HSP6_9BACT</name>
<keyword evidence="4" id="KW-1185">Reference proteome</keyword>
<evidence type="ECO:0000313" key="4">
    <source>
        <dbReference type="Proteomes" id="UP000594042"/>
    </source>
</evidence>
<dbReference type="EMBL" id="AP023322">
    <property type="protein sequence ID" value="BCI62626.1"/>
    <property type="molecule type" value="Genomic_DNA"/>
</dbReference>
<gene>
    <name evidence="3" type="ORF">Cop2CBH44_09790</name>
</gene>
<dbReference type="InterPro" id="IPR011250">
    <property type="entry name" value="OMP/PagP_B-barrel"/>
</dbReference>
<evidence type="ECO:0000313" key="3">
    <source>
        <dbReference type="EMBL" id="BCI62626.1"/>
    </source>
</evidence>
<keyword evidence="1" id="KW-0732">Signal</keyword>
<dbReference type="Gene3D" id="2.40.160.20">
    <property type="match status" value="1"/>
</dbReference>
<sequence>MKRKILSMLMMMLFLGASLVSAQENRVYWGPKVGVNISAITKSGFSSWKGGANVGVFAMYRYNDYLGLQTELLFSMMGANFDGGNMHVNYLTLPVIAKVYLIDNLSLELGPQLGVKVYDKINVYEGVHIKNSKAFNGFELMFAVGLGYEFKFGMIADVRYGIGLTNSIKNSYIIGDNSKNEMFQISLGWKF</sequence>
<dbReference type="KEGG" id="copr:Cop2CBH44_09790"/>
<dbReference type="Pfam" id="PF13568">
    <property type="entry name" value="OMP_b-brl_2"/>
    <property type="match status" value="1"/>
</dbReference>